<sequence length="293" mass="33495">MGDFGAAERRILEFMSKGTEFVFNGKGYTVMLSGKPTCHKGEPKTDIYILAESCEDEVEIKISYKKENADFIENKMSAERAEQLFGEDWIDIIEHSTTAIQDKFYERMLIYKNGFRRTEKGSITLGWKFELLNKSGGDLSGKMLLTDEQVVDVYAGSNLSPDKKNASVCGQIIRDSGVANYILMDENVHSAQDVIDKMIPIREYVMMHPDIYFACKALNYRTFAEKWDGNRPLSVQVNWDAINNRLVPELIFDKPLIVKGDEVAERLIHYMRKLNIRTTEDIDEDNSGTDKIV</sequence>
<dbReference type="RefSeq" id="WP_118202951.1">
    <property type="nucleotide sequence ID" value="NZ_QRHP01000007.1"/>
</dbReference>
<evidence type="ECO:0000313" key="1">
    <source>
        <dbReference type="EMBL" id="RHF84474.1"/>
    </source>
</evidence>
<accession>A0A414QUK3</accession>
<proteinExistence type="predicted"/>
<name>A0A414QUK3_9FIRM</name>
<dbReference type="EMBL" id="QRHP01000007">
    <property type="protein sequence ID" value="RHF84474.1"/>
    <property type="molecule type" value="Genomic_DNA"/>
</dbReference>
<protein>
    <submittedName>
        <fullName evidence="1">Uncharacterized protein</fullName>
    </submittedName>
</protein>
<dbReference type="Proteomes" id="UP000283701">
    <property type="component" value="Unassembled WGS sequence"/>
</dbReference>
<reference evidence="1 2" key="1">
    <citation type="submission" date="2018-08" db="EMBL/GenBank/DDBJ databases">
        <title>A genome reference for cultivated species of the human gut microbiota.</title>
        <authorList>
            <person name="Zou Y."/>
            <person name="Xue W."/>
            <person name="Luo G."/>
        </authorList>
    </citation>
    <scope>NUCLEOTIDE SEQUENCE [LARGE SCALE GENOMIC DNA]</scope>
    <source>
        <strain evidence="1 2">AM23-23AC</strain>
    </source>
</reference>
<organism evidence="1 2">
    <name type="scientific">Roseburia inulinivorans</name>
    <dbReference type="NCBI Taxonomy" id="360807"/>
    <lineage>
        <taxon>Bacteria</taxon>
        <taxon>Bacillati</taxon>
        <taxon>Bacillota</taxon>
        <taxon>Clostridia</taxon>
        <taxon>Lachnospirales</taxon>
        <taxon>Lachnospiraceae</taxon>
        <taxon>Roseburia</taxon>
    </lineage>
</organism>
<gene>
    <name evidence="1" type="ORF">DW654_07845</name>
</gene>
<evidence type="ECO:0000313" key="2">
    <source>
        <dbReference type="Proteomes" id="UP000283701"/>
    </source>
</evidence>
<comment type="caution">
    <text evidence="1">The sequence shown here is derived from an EMBL/GenBank/DDBJ whole genome shotgun (WGS) entry which is preliminary data.</text>
</comment>
<dbReference type="AlphaFoldDB" id="A0A414QUK3"/>